<feature type="domain" description="TonB C-terminal" evidence="10">
    <location>
        <begin position="95"/>
        <end position="191"/>
    </location>
</feature>
<evidence type="ECO:0000256" key="4">
    <source>
        <dbReference type="ARBA" id="ARBA00022475"/>
    </source>
</evidence>
<comment type="similarity">
    <text evidence="2">Belongs to the TonB family.</text>
</comment>
<sequence length="310" mass="32989">MCTRPTRAWPRLGHLRDNKLLGFLINQHHTLAALTMKSMLTFAAPGGRMLAGALLFALSLSFTASGQSAAPAMVEEVKGKEYTSVEALPTLPGGGGSRAIVSAIQSRLHYPTRAAQLGIEGVVMVYFMVTKTGEVRDTKIVRKIGGGCEEAVLLAVRDLPRFVPGTQQGKPVDVGMTVPVTFRMQDSKADLLDTLKRVYPLVNQMPHLPESQSSTSIAQAIQRALVMPAEAANDTLVRKVFVSFIVGPSGVIRDVKVVRGLSASCDAAALAAVKQLPRFVGGKLNGLPASVSMTVPILFGRLPQKPSAAH</sequence>
<evidence type="ECO:0000256" key="9">
    <source>
        <dbReference type="ARBA" id="ARBA00023136"/>
    </source>
</evidence>
<evidence type="ECO:0000256" key="2">
    <source>
        <dbReference type="ARBA" id="ARBA00006555"/>
    </source>
</evidence>
<keyword evidence="4" id="KW-1003">Cell membrane</keyword>
<evidence type="ECO:0000256" key="6">
    <source>
        <dbReference type="ARBA" id="ARBA00022692"/>
    </source>
</evidence>
<dbReference type="SUPFAM" id="SSF74653">
    <property type="entry name" value="TolA/TonB C-terminal domain"/>
    <property type="match status" value="2"/>
</dbReference>
<accession>A0ABY4BBX1</accession>
<dbReference type="PROSITE" id="PS52015">
    <property type="entry name" value="TONB_CTD"/>
    <property type="match status" value="1"/>
</dbReference>
<dbReference type="PANTHER" id="PTHR33446">
    <property type="entry name" value="PROTEIN TONB-RELATED"/>
    <property type="match status" value="1"/>
</dbReference>
<proteinExistence type="inferred from homology"/>
<evidence type="ECO:0000256" key="7">
    <source>
        <dbReference type="ARBA" id="ARBA00022927"/>
    </source>
</evidence>
<protein>
    <submittedName>
        <fullName evidence="11">Energy transducer TonB</fullName>
    </submittedName>
</protein>
<keyword evidence="6" id="KW-0812">Transmembrane</keyword>
<dbReference type="InterPro" id="IPR003538">
    <property type="entry name" value="TonB"/>
</dbReference>
<keyword evidence="7" id="KW-0653">Protein transport</keyword>
<dbReference type="PRINTS" id="PR01374">
    <property type="entry name" value="TONBPROTEIN"/>
</dbReference>
<evidence type="ECO:0000259" key="10">
    <source>
        <dbReference type="PROSITE" id="PS52015"/>
    </source>
</evidence>
<reference evidence="11 12" key="1">
    <citation type="submission" date="2022-03" db="EMBL/GenBank/DDBJ databases">
        <title>Hymenobactersp. isolated from the air.</title>
        <authorList>
            <person name="Won M."/>
            <person name="Kwon S.-W."/>
        </authorList>
    </citation>
    <scope>NUCLEOTIDE SEQUENCE [LARGE SCALE GENOMIC DNA]</scope>
    <source>
        <strain evidence="11 12">KACC 22596</strain>
    </source>
</reference>
<evidence type="ECO:0000256" key="3">
    <source>
        <dbReference type="ARBA" id="ARBA00022448"/>
    </source>
</evidence>
<keyword evidence="5" id="KW-0997">Cell inner membrane</keyword>
<gene>
    <name evidence="11" type="ORF">MTP16_06315</name>
</gene>
<keyword evidence="12" id="KW-1185">Reference proteome</keyword>
<comment type="subcellular location">
    <subcellularLocation>
        <location evidence="1">Cell inner membrane</location>
        <topology evidence="1">Single-pass membrane protein</topology>
        <orientation evidence="1">Periplasmic side</orientation>
    </subcellularLocation>
</comment>
<dbReference type="Proteomes" id="UP000831390">
    <property type="component" value="Chromosome"/>
</dbReference>
<evidence type="ECO:0000313" key="12">
    <source>
        <dbReference type="Proteomes" id="UP000831390"/>
    </source>
</evidence>
<dbReference type="Pfam" id="PF03544">
    <property type="entry name" value="TonB_C"/>
    <property type="match status" value="2"/>
</dbReference>
<keyword evidence="8" id="KW-1133">Transmembrane helix</keyword>
<dbReference type="NCBIfam" id="TIGR01352">
    <property type="entry name" value="tonB_Cterm"/>
    <property type="match status" value="1"/>
</dbReference>
<organism evidence="11 12">
    <name type="scientific">Hymenobacter monticola</name>
    <dbReference type="NCBI Taxonomy" id="1705399"/>
    <lineage>
        <taxon>Bacteria</taxon>
        <taxon>Pseudomonadati</taxon>
        <taxon>Bacteroidota</taxon>
        <taxon>Cytophagia</taxon>
        <taxon>Cytophagales</taxon>
        <taxon>Hymenobacteraceae</taxon>
        <taxon>Hymenobacter</taxon>
    </lineage>
</organism>
<evidence type="ECO:0000313" key="11">
    <source>
        <dbReference type="EMBL" id="UOE35263.1"/>
    </source>
</evidence>
<dbReference type="PANTHER" id="PTHR33446:SF2">
    <property type="entry name" value="PROTEIN TONB"/>
    <property type="match status" value="1"/>
</dbReference>
<name>A0ABY4BBX1_9BACT</name>
<dbReference type="InterPro" id="IPR037682">
    <property type="entry name" value="TonB_C"/>
</dbReference>
<evidence type="ECO:0000256" key="8">
    <source>
        <dbReference type="ARBA" id="ARBA00022989"/>
    </source>
</evidence>
<dbReference type="InterPro" id="IPR051045">
    <property type="entry name" value="TonB-dependent_transducer"/>
</dbReference>
<dbReference type="InterPro" id="IPR006260">
    <property type="entry name" value="TonB/TolA_C"/>
</dbReference>
<dbReference type="EMBL" id="CP094534">
    <property type="protein sequence ID" value="UOE35263.1"/>
    <property type="molecule type" value="Genomic_DNA"/>
</dbReference>
<evidence type="ECO:0000256" key="5">
    <source>
        <dbReference type="ARBA" id="ARBA00022519"/>
    </source>
</evidence>
<dbReference type="RefSeq" id="WP_243516901.1">
    <property type="nucleotide sequence ID" value="NZ_CP094534.1"/>
</dbReference>
<evidence type="ECO:0000256" key="1">
    <source>
        <dbReference type="ARBA" id="ARBA00004383"/>
    </source>
</evidence>
<dbReference type="Gene3D" id="3.30.1150.10">
    <property type="match status" value="2"/>
</dbReference>
<keyword evidence="9" id="KW-0472">Membrane</keyword>
<keyword evidence="3" id="KW-0813">Transport</keyword>